<proteinExistence type="predicted"/>
<protein>
    <submittedName>
        <fullName evidence="1">Uncharacterized protein</fullName>
    </submittedName>
</protein>
<gene>
    <name evidence="1" type="ORF">JL09_g6108</name>
</gene>
<comment type="caution">
    <text evidence="1">The sequence shown here is derived from an EMBL/GenBank/DDBJ whole genome shotgun (WGS) entry which is preliminary data.</text>
</comment>
<accession>A0A099NPK7</accession>
<sequence>MDSIRAVSSVLLSFVKPVVDLGITFIEEIREDANGDMKAYHKSSSYDDDELKAIEPQSDVEEDNEYYLETLVPPNAERERYTALLKQDPVRNIPIRDFIRNIMGAIFPIIGNLLDSNDLEELQRL</sequence>
<organism evidence="1 2">
    <name type="scientific">Pichia kudriavzevii</name>
    <name type="common">Yeast</name>
    <name type="synonym">Issatchenkia orientalis</name>
    <dbReference type="NCBI Taxonomy" id="4909"/>
    <lineage>
        <taxon>Eukaryota</taxon>
        <taxon>Fungi</taxon>
        <taxon>Dikarya</taxon>
        <taxon>Ascomycota</taxon>
        <taxon>Saccharomycotina</taxon>
        <taxon>Pichiomycetes</taxon>
        <taxon>Pichiales</taxon>
        <taxon>Pichiaceae</taxon>
        <taxon>Pichia</taxon>
    </lineage>
</organism>
<evidence type="ECO:0000313" key="2">
    <source>
        <dbReference type="Proteomes" id="UP000029867"/>
    </source>
</evidence>
<dbReference type="VEuPathDB" id="FungiDB:C5L36_0E05450"/>
<evidence type="ECO:0000313" key="1">
    <source>
        <dbReference type="EMBL" id="KGK34743.1"/>
    </source>
</evidence>
<dbReference type="Proteomes" id="UP000029867">
    <property type="component" value="Unassembled WGS sequence"/>
</dbReference>
<dbReference type="HOGENOM" id="CLU_1992943_0_0_1"/>
<dbReference type="AlphaFoldDB" id="A0A099NPK7"/>
<reference evidence="2" key="1">
    <citation type="journal article" date="2014" name="Microb. Cell Fact.">
        <title>Exploiting Issatchenkia orientalis SD108 for succinic acid production.</title>
        <authorList>
            <person name="Xiao H."/>
            <person name="Shao Z."/>
            <person name="Jiang Y."/>
            <person name="Dole S."/>
            <person name="Zhao H."/>
        </authorList>
    </citation>
    <scope>NUCLEOTIDE SEQUENCE [LARGE SCALE GENOMIC DNA]</scope>
    <source>
        <strain evidence="2">SD108</strain>
    </source>
</reference>
<name>A0A099NPK7_PICKU</name>
<dbReference type="EMBL" id="JQFK01001329">
    <property type="protein sequence ID" value="KGK34743.1"/>
    <property type="molecule type" value="Genomic_DNA"/>
</dbReference>